<name>A0ABN0YMF1_9CAUL</name>
<gene>
    <name evidence="1" type="ORF">GCM10009093_27440</name>
</gene>
<keyword evidence="2" id="KW-1185">Reference proteome</keyword>
<proteinExistence type="predicted"/>
<accession>A0ABN0YMF1</accession>
<protein>
    <recommendedName>
        <fullName evidence="3">Sushi domain-containing protein</fullName>
    </recommendedName>
</protein>
<dbReference type="RefSeq" id="WP_243863008.1">
    <property type="nucleotide sequence ID" value="NZ_BAAAEJ010000010.1"/>
</dbReference>
<evidence type="ECO:0008006" key="3">
    <source>
        <dbReference type="Google" id="ProtNLM"/>
    </source>
</evidence>
<comment type="caution">
    <text evidence="1">The sequence shown here is derived from an EMBL/GenBank/DDBJ whole genome shotgun (WGS) entry which is preliminary data.</text>
</comment>
<evidence type="ECO:0000313" key="2">
    <source>
        <dbReference type="Proteomes" id="UP001500791"/>
    </source>
</evidence>
<dbReference type="Proteomes" id="UP001500791">
    <property type="component" value="Unassembled WGS sequence"/>
</dbReference>
<evidence type="ECO:0000313" key="1">
    <source>
        <dbReference type="EMBL" id="GAA0399446.1"/>
    </source>
</evidence>
<sequence length="255" mass="26919">MSPPYGGGGGGSVNVNVNINNAHASANANASANASATGGAGGGIDPREGGYIGGNGGNGGNGGRGRNGGTTVIVAGGGGAYFNVDQPYPMTAQGLAVEGARSERVSVPYTSTRSWEKRYRIQAVCLDDRNVPHPASQVRPGKDISDGYEDELYRCMAGTKMQWTRTDLDGGEGQTVTCNKNEALWYGGKVLECRPQKRERDCHERSLLRRYGAGVKEVVLRGEETITEYREEVVEHSFSSSGSMMMDGGVGGRVF</sequence>
<reference evidence="1 2" key="1">
    <citation type="journal article" date="2019" name="Int. J. Syst. Evol. Microbiol.">
        <title>The Global Catalogue of Microorganisms (GCM) 10K type strain sequencing project: providing services to taxonomists for standard genome sequencing and annotation.</title>
        <authorList>
            <consortium name="The Broad Institute Genomics Platform"/>
            <consortium name="The Broad Institute Genome Sequencing Center for Infectious Disease"/>
            <person name="Wu L."/>
            <person name="Ma J."/>
        </authorList>
    </citation>
    <scope>NUCLEOTIDE SEQUENCE [LARGE SCALE GENOMIC DNA]</scope>
    <source>
        <strain evidence="1 2">JCM 13476</strain>
    </source>
</reference>
<organism evidence="1 2">
    <name type="scientific">Brevundimonas terrae</name>
    <dbReference type="NCBI Taxonomy" id="363631"/>
    <lineage>
        <taxon>Bacteria</taxon>
        <taxon>Pseudomonadati</taxon>
        <taxon>Pseudomonadota</taxon>
        <taxon>Alphaproteobacteria</taxon>
        <taxon>Caulobacterales</taxon>
        <taxon>Caulobacteraceae</taxon>
        <taxon>Brevundimonas</taxon>
    </lineage>
</organism>
<dbReference type="EMBL" id="BAAAEJ010000010">
    <property type="protein sequence ID" value="GAA0399446.1"/>
    <property type="molecule type" value="Genomic_DNA"/>
</dbReference>